<dbReference type="SUPFAM" id="SSF53756">
    <property type="entry name" value="UDP-Glycosyltransferase/glycogen phosphorylase"/>
    <property type="match status" value="1"/>
</dbReference>
<reference evidence="2" key="1">
    <citation type="submission" date="2021-11" db="EMBL/GenBank/DDBJ databases">
        <title>Genome sequence.</title>
        <authorList>
            <person name="Sun Q."/>
        </authorList>
    </citation>
    <scope>NUCLEOTIDE SEQUENCE</scope>
    <source>
        <strain evidence="2">JC732</strain>
    </source>
</reference>
<dbReference type="Gene3D" id="3.40.50.2000">
    <property type="entry name" value="Glycogen Phosphorylase B"/>
    <property type="match status" value="1"/>
</dbReference>
<dbReference type="EC" id="2.4.-.-" evidence="2"/>
<dbReference type="PANTHER" id="PTHR46401:SF2">
    <property type="entry name" value="GLYCOSYLTRANSFERASE WBBK-RELATED"/>
    <property type="match status" value="1"/>
</dbReference>
<dbReference type="EMBL" id="JAJKFT010000004">
    <property type="protein sequence ID" value="MCC9628786.1"/>
    <property type="molecule type" value="Genomic_DNA"/>
</dbReference>
<protein>
    <submittedName>
        <fullName evidence="2">Glycosyltransferase</fullName>
        <ecNumber evidence="2">2.4.-.-</ecNumber>
    </submittedName>
</protein>
<keyword evidence="1 2" id="KW-0808">Transferase</keyword>
<accession>A0A9X1MLH1</accession>
<dbReference type="PANTHER" id="PTHR46401">
    <property type="entry name" value="GLYCOSYLTRANSFERASE WBBK-RELATED"/>
    <property type="match status" value="1"/>
</dbReference>
<evidence type="ECO:0000313" key="3">
    <source>
        <dbReference type="Proteomes" id="UP001139103"/>
    </source>
</evidence>
<dbReference type="GO" id="GO:0009103">
    <property type="term" value="P:lipopolysaccharide biosynthetic process"/>
    <property type="evidence" value="ECO:0007669"/>
    <property type="project" value="TreeGrafter"/>
</dbReference>
<dbReference type="GO" id="GO:0016757">
    <property type="term" value="F:glycosyltransferase activity"/>
    <property type="evidence" value="ECO:0007669"/>
    <property type="project" value="UniProtKB-KW"/>
</dbReference>
<keyword evidence="2" id="KW-0328">Glycosyltransferase</keyword>
<comment type="caution">
    <text evidence="2">The sequence shown here is derived from an EMBL/GenBank/DDBJ whole genome shotgun (WGS) entry which is preliminary data.</text>
</comment>
<organism evidence="2 3">
    <name type="scientific">Blastopirellula sediminis</name>
    <dbReference type="NCBI Taxonomy" id="2894196"/>
    <lineage>
        <taxon>Bacteria</taxon>
        <taxon>Pseudomonadati</taxon>
        <taxon>Planctomycetota</taxon>
        <taxon>Planctomycetia</taxon>
        <taxon>Pirellulales</taxon>
        <taxon>Pirellulaceae</taxon>
        <taxon>Blastopirellula</taxon>
    </lineage>
</organism>
<dbReference type="AlphaFoldDB" id="A0A9X1MLH1"/>
<gene>
    <name evidence="2" type="ORF">LOC68_10285</name>
</gene>
<keyword evidence="3" id="KW-1185">Reference proteome</keyword>
<sequence length="273" mass="30436">MPRTTPRVFVVHELQSSIIQQLYPGDAEMLRIARRLEVETLREYDAVITLCDEDAQVLTHEHGLQNVVVSPLAIQGITAESTSTEEFELRTPLRFTFLGGHSHSPNADAVRWLHTEIAPLIFQDMPDAIIRIVGSYPQSFQQDLASDRFQFAGFVDDVDAELRGSIFLCPLRIGSGMRIKILDAIRAGVVVLSTTLGARGLGLRDEQDVLLCDSAGAFAAKAKTLSADAIRYSRIAQNARRRVGERFSAEVVGQVRHQLLNEVVERFRQLQRA</sequence>
<dbReference type="Pfam" id="PF13692">
    <property type="entry name" value="Glyco_trans_1_4"/>
    <property type="match status" value="1"/>
</dbReference>
<proteinExistence type="predicted"/>
<evidence type="ECO:0000256" key="1">
    <source>
        <dbReference type="ARBA" id="ARBA00022679"/>
    </source>
</evidence>
<dbReference type="Proteomes" id="UP001139103">
    <property type="component" value="Unassembled WGS sequence"/>
</dbReference>
<evidence type="ECO:0000313" key="2">
    <source>
        <dbReference type="EMBL" id="MCC9628786.1"/>
    </source>
</evidence>
<name>A0A9X1MLH1_9BACT</name>